<evidence type="ECO:0000256" key="2">
    <source>
        <dbReference type="SAM" id="Phobius"/>
    </source>
</evidence>
<organism evidence="3 4">
    <name type="scientific">Lecanosticta acicola</name>
    <dbReference type="NCBI Taxonomy" id="111012"/>
    <lineage>
        <taxon>Eukaryota</taxon>
        <taxon>Fungi</taxon>
        <taxon>Dikarya</taxon>
        <taxon>Ascomycota</taxon>
        <taxon>Pezizomycotina</taxon>
        <taxon>Dothideomycetes</taxon>
        <taxon>Dothideomycetidae</taxon>
        <taxon>Mycosphaerellales</taxon>
        <taxon>Mycosphaerellaceae</taxon>
        <taxon>Lecanosticta</taxon>
    </lineage>
</organism>
<dbReference type="PANTHER" id="PTHR37490">
    <property type="entry name" value="EXPRESSED PROTEIN"/>
    <property type="match status" value="1"/>
</dbReference>
<feature type="region of interest" description="Disordered" evidence="1">
    <location>
        <begin position="83"/>
        <end position="102"/>
    </location>
</feature>
<proteinExistence type="predicted"/>
<keyword evidence="2" id="KW-0812">Transmembrane</keyword>
<comment type="caution">
    <text evidence="3">The sequence shown here is derived from an EMBL/GenBank/DDBJ whole genome shotgun (WGS) entry which is preliminary data.</text>
</comment>
<reference evidence="3" key="1">
    <citation type="submission" date="2023-11" db="EMBL/GenBank/DDBJ databases">
        <authorList>
            <person name="Alioto T."/>
            <person name="Alioto T."/>
            <person name="Gomez Garrido J."/>
        </authorList>
    </citation>
    <scope>NUCLEOTIDE SEQUENCE</scope>
</reference>
<feature type="compositionally biased region" description="Basic and acidic residues" evidence="1">
    <location>
        <begin position="59"/>
        <end position="78"/>
    </location>
</feature>
<feature type="region of interest" description="Disordered" evidence="1">
    <location>
        <begin position="58"/>
        <end position="78"/>
    </location>
</feature>
<protein>
    <recommendedName>
        <fullName evidence="5">DUF3431 domain containing protein</fullName>
    </recommendedName>
</protein>
<feature type="region of interest" description="Disordered" evidence="1">
    <location>
        <begin position="115"/>
        <end position="173"/>
    </location>
</feature>
<keyword evidence="2" id="KW-1133">Transmembrane helix</keyword>
<dbReference type="Pfam" id="PF11913">
    <property type="entry name" value="DUF3431"/>
    <property type="match status" value="1"/>
</dbReference>
<dbReference type="EMBL" id="CAVMBE010000001">
    <property type="protein sequence ID" value="CAK3766438.1"/>
    <property type="molecule type" value="Genomic_DNA"/>
</dbReference>
<dbReference type="InterPro" id="IPR021838">
    <property type="entry name" value="DUF3431"/>
</dbReference>
<dbReference type="Proteomes" id="UP001296104">
    <property type="component" value="Unassembled WGS sequence"/>
</dbReference>
<dbReference type="PANTHER" id="PTHR37490:SF2">
    <property type="match status" value="1"/>
</dbReference>
<feature type="transmembrane region" description="Helical" evidence="2">
    <location>
        <begin position="6"/>
        <end position="27"/>
    </location>
</feature>
<accession>A0AAI8YPE9</accession>
<name>A0AAI8YPE9_9PEZI</name>
<dbReference type="AlphaFoldDB" id="A0AAI8YPE9"/>
<gene>
    <name evidence="3" type="ORF">LECACI_7A000369</name>
</gene>
<evidence type="ECO:0000313" key="3">
    <source>
        <dbReference type="EMBL" id="CAK3766438.1"/>
    </source>
</evidence>
<evidence type="ECO:0000256" key="1">
    <source>
        <dbReference type="SAM" id="MobiDB-lite"/>
    </source>
</evidence>
<evidence type="ECO:0008006" key="5">
    <source>
        <dbReference type="Google" id="ProtNLM"/>
    </source>
</evidence>
<sequence>MLLSKQWSRVVGGVLAIAVFLLIFNFLDTKPYTDYWKAKTSSASTTAQAQSLLKLPYRPQDEDHEREHKLPEQSQEDRIADLTGSQEHKLPYRPQTEEQDVGKDFEEKADAIKGIGSTNAHPQAPPSYEPGLDLPYRPQAEQQEGSPGHDATAKVEQYKSRTTTAAPSHAAGLPPAELLTATSTANVSATSAISPTSTAFRKAVVMGKTTEEDTDWVKQNLPDWEAAIYAVDLEANVTSPTGFRTKINKARETMPYLTYMAENYDDFPDVAVFIHAHRKGYPKAWHNDAKGYDVVNMLNELRLDEVQRRGYANLRCIDFPGCPDEVQLNRKDHKKETDTRYPEVYGAFFNMTVEEVREQIPIIATPCCAQFAISKQQLHRRPKSEYERFIKVITENRIDDHTLGTIMEYMWHLMFYQDAIYCDDTAHCWKTLYGRPDGWTNEESSVKSLESV</sequence>
<evidence type="ECO:0000313" key="4">
    <source>
        <dbReference type="Proteomes" id="UP001296104"/>
    </source>
</evidence>
<keyword evidence="2" id="KW-0472">Membrane</keyword>
<keyword evidence="4" id="KW-1185">Reference proteome</keyword>